<dbReference type="PANTHER" id="PTHR11085">
    <property type="entry name" value="NAD-DEPENDENT PROTEIN DEACYLASE SIRTUIN-5, MITOCHONDRIAL-RELATED"/>
    <property type="match status" value="1"/>
</dbReference>
<sequence length="391" mass="45667">MKTLRLDDPDSQDDLQTLNKLISSTRKIVVLTGAGISRNAGIPDFRSSSGLYKQKYSNGTINCRELFDVSIYRDESTIRLFNEFMQNMYYQKVKCAHPTKTHQFIKYLNSHKKLMRCYTQNIDGLERRLGMRTEFDQLNDWNHIDVVQLHGDLNTLKCSRCFKKFKWNEIYVNQKGAKEDAGFLIACPSCMEEYKKRQKEGKRCCQSSIGIIRPNIVLYGEEHPYGEILAKNLSKDIIRNPKLFLIFGTSLKVNGVKNLVRKLCRRIHRNVPDGKVAIINNAKICQSVWDTYIDYQIVCDCDDWCDYVESCVPRLSQEPKQQKKRCVKGSKKNSKNEKTNSIKLQKWPEHECKGKRKARQLQNPDALENERTKDSTRDRDCKRIKREIMVL</sequence>
<evidence type="ECO:0000256" key="3">
    <source>
        <dbReference type="ARBA" id="ARBA00023027"/>
    </source>
</evidence>
<dbReference type="GO" id="GO:0070403">
    <property type="term" value="F:NAD+ binding"/>
    <property type="evidence" value="ECO:0007669"/>
    <property type="project" value="InterPro"/>
</dbReference>
<accession>A0A7D9D0B3</accession>
<dbReference type="SUPFAM" id="SSF52467">
    <property type="entry name" value="DHS-like NAD/FAD-binding domain"/>
    <property type="match status" value="1"/>
</dbReference>
<dbReference type="GO" id="GO:0017136">
    <property type="term" value="F:histone deacetylase activity, NAD-dependent"/>
    <property type="evidence" value="ECO:0007669"/>
    <property type="project" value="TreeGrafter"/>
</dbReference>
<dbReference type="PANTHER" id="PTHR11085:SF8">
    <property type="entry name" value="NAD-DEPENDENT HISTONE DEACETYLASE HST3"/>
    <property type="match status" value="1"/>
</dbReference>
<dbReference type="InterPro" id="IPR050134">
    <property type="entry name" value="NAD-dep_sirtuin_deacylases"/>
</dbReference>
<keyword evidence="8" id="KW-1185">Reference proteome</keyword>
<organism evidence="7 8">
    <name type="scientific">Dekkera bruxellensis</name>
    <name type="common">Brettanomyces custersii</name>
    <dbReference type="NCBI Taxonomy" id="5007"/>
    <lineage>
        <taxon>Eukaryota</taxon>
        <taxon>Fungi</taxon>
        <taxon>Dikarya</taxon>
        <taxon>Ascomycota</taxon>
        <taxon>Saccharomycotina</taxon>
        <taxon>Pichiomycetes</taxon>
        <taxon>Pichiales</taxon>
        <taxon>Pichiaceae</taxon>
        <taxon>Brettanomyces</taxon>
    </lineage>
</organism>
<dbReference type="PROSITE" id="PS50305">
    <property type="entry name" value="SIRTUIN"/>
    <property type="match status" value="1"/>
</dbReference>
<evidence type="ECO:0000313" key="8">
    <source>
        <dbReference type="Proteomes" id="UP000478008"/>
    </source>
</evidence>
<feature type="binding site" evidence="4">
    <location>
        <position position="158"/>
    </location>
    <ligand>
        <name>Zn(2+)</name>
        <dbReference type="ChEBI" id="CHEBI:29105"/>
    </ligand>
</feature>
<dbReference type="InterPro" id="IPR026591">
    <property type="entry name" value="Sirtuin_cat_small_dom_sf"/>
</dbReference>
<dbReference type="InterPro" id="IPR026590">
    <property type="entry name" value="Ssirtuin_cat_dom"/>
</dbReference>
<dbReference type="EMBL" id="CABFWN010000005">
    <property type="protein sequence ID" value="VUG19496.1"/>
    <property type="molecule type" value="Genomic_DNA"/>
</dbReference>
<feature type="compositionally biased region" description="Basic and acidic residues" evidence="5">
    <location>
        <begin position="368"/>
        <end position="379"/>
    </location>
</feature>
<feature type="binding site" evidence="4">
    <location>
        <position position="161"/>
    </location>
    <ligand>
        <name>Zn(2+)</name>
        <dbReference type="ChEBI" id="CHEBI:29105"/>
    </ligand>
</feature>
<evidence type="ECO:0000256" key="2">
    <source>
        <dbReference type="ARBA" id="ARBA00022679"/>
    </source>
</evidence>
<keyword evidence="3" id="KW-0520">NAD</keyword>
<evidence type="ECO:0000256" key="1">
    <source>
        <dbReference type="ARBA" id="ARBA00006924"/>
    </source>
</evidence>
<dbReference type="InterPro" id="IPR029035">
    <property type="entry name" value="DHS-like_NAD/FAD-binding_dom"/>
</dbReference>
<feature type="binding site" evidence="4">
    <location>
        <position position="205"/>
    </location>
    <ligand>
        <name>Zn(2+)</name>
        <dbReference type="ChEBI" id="CHEBI:29105"/>
    </ligand>
</feature>
<dbReference type="Proteomes" id="UP000478008">
    <property type="component" value="Unassembled WGS sequence"/>
</dbReference>
<feature type="active site" description="Proton acceptor" evidence="4">
    <location>
        <position position="150"/>
    </location>
</feature>
<dbReference type="Pfam" id="PF02146">
    <property type="entry name" value="SIR2"/>
    <property type="match status" value="1"/>
</dbReference>
<comment type="similarity">
    <text evidence="1">Belongs to the sirtuin family. Class I subfamily.</text>
</comment>
<keyword evidence="4" id="KW-0479">Metal-binding</keyword>
<dbReference type="Gene3D" id="3.30.1600.10">
    <property type="entry name" value="SIR2/SIRT2 'Small Domain"/>
    <property type="match status" value="1"/>
</dbReference>
<evidence type="ECO:0000256" key="4">
    <source>
        <dbReference type="PROSITE-ProRule" id="PRU00236"/>
    </source>
</evidence>
<keyword evidence="4" id="KW-0862">Zinc</keyword>
<proteinExistence type="inferred from homology"/>
<reference evidence="7 8" key="1">
    <citation type="submission" date="2019-07" db="EMBL/GenBank/DDBJ databases">
        <authorList>
            <person name="Friedrich A."/>
            <person name="Schacherer J."/>
        </authorList>
    </citation>
    <scope>NUCLEOTIDE SEQUENCE [LARGE SCALE GENOMIC DNA]</scope>
</reference>
<dbReference type="AlphaFoldDB" id="A0A7D9D0B3"/>
<keyword evidence="2" id="KW-0808">Transferase</keyword>
<dbReference type="GO" id="GO:0046872">
    <property type="term" value="F:metal ion binding"/>
    <property type="evidence" value="ECO:0007669"/>
    <property type="project" value="UniProtKB-KW"/>
</dbReference>
<dbReference type="InterPro" id="IPR003000">
    <property type="entry name" value="Sirtuin"/>
</dbReference>
<evidence type="ECO:0000256" key="5">
    <source>
        <dbReference type="SAM" id="MobiDB-lite"/>
    </source>
</evidence>
<protein>
    <submittedName>
        <fullName evidence="7">DEBR0S5_04280g1_1</fullName>
    </submittedName>
</protein>
<feature type="region of interest" description="Disordered" evidence="5">
    <location>
        <begin position="346"/>
        <end position="379"/>
    </location>
</feature>
<gene>
    <name evidence="7" type="primary">HST3</name>
    <name evidence="7" type="ORF">DEBR0S5_04280G</name>
</gene>
<dbReference type="GO" id="GO:0005634">
    <property type="term" value="C:nucleus"/>
    <property type="evidence" value="ECO:0007669"/>
    <property type="project" value="TreeGrafter"/>
</dbReference>
<evidence type="ECO:0000259" key="6">
    <source>
        <dbReference type="PROSITE" id="PS50305"/>
    </source>
</evidence>
<evidence type="ECO:0000313" key="7">
    <source>
        <dbReference type="EMBL" id="VUG19496.1"/>
    </source>
</evidence>
<feature type="domain" description="Deacetylase sirtuin-type" evidence="6">
    <location>
        <begin position="5"/>
        <end position="318"/>
    </location>
</feature>
<dbReference type="Gene3D" id="3.40.50.1220">
    <property type="entry name" value="TPP-binding domain"/>
    <property type="match status" value="1"/>
</dbReference>
<feature type="binding site" evidence="4">
    <location>
        <position position="187"/>
    </location>
    <ligand>
        <name>Zn(2+)</name>
        <dbReference type="ChEBI" id="CHEBI:29105"/>
    </ligand>
</feature>
<name>A0A7D9D0B3_DEKBR</name>